<dbReference type="AlphaFoldDB" id="A0AA41K680"/>
<dbReference type="PANTHER" id="PTHR24567">
    <property type="entry name" value="CRP FAMILY TRANSCRIPTIONAL REGULATORY PROTEIN"/>
    <property type="match status" value="1"/>
</dbReference>
<dbReference type="InterPro" id="IPR000595">
    <property type="entry name" value="cNMP-bd_dom"/>
</dbReference>
<dbReference type="InterPro" id="IPR018490">
    <property type="entry name" value="cNMP-bd_dom_sf"/>
</dbReference>
<dbReference type="InterPro" id="IPR014710">
    <property type="entry name" value="RmlC-like_jellyroll"/>
</dbReference>
<evidence type="ECO:0000259" key="5">
    <source>
        <dbReference type="PROSITE" id="PS51063"/>
    </source>
</evidence>
<dbReference type="SMART" id="SM00419">
    <property type="entry name" value="HTH_CRP"/>
    <property type="match status" value="1"/>
</dbReference>
<organism evidence="6 7">
    <name type="scientific">Enterocloster citroniae</name>
    <dbReference type="NCBI Taxonomy" id="358743"/>
    <lineage>
        <taxon>Bacteria</taxon>
        <taxon>Bacillati</taxon>
        <taxon>Bacillota</taxon>
        <taxon>Clostridia</taxon>
        <taxon>Lachnospirales</taxon>
        <taxon>Lachnospiraceae</taxon>
        <taxon>Enterocloster</taxon>
    </lineage>
</organism>
<dbReference type="Pfam" id="PF00027">
    <property type="entry name" value="cNMP_binding"/>
    <property type="match status" value="1"/>
</dbReference>
<protein>
    <submittedName>
        <fullName evidence="6">Helix-turn-helix domain-containing protein</fullName>
    </submittedName>
</protein>
<dbReference type="GO" id="GO:0005829">
    <property type="term" value="C:cytosol"/>
    <property type="evidence" value="ECO:0007669"/>
    <property type="project" value="TreeGrafter"/>
</dbReference>
<dbReference type="InterPro" id="IPR050397">
    <property type="entry name" value="Env_Response_Regulators"/>
</dbReference>
<dbReference type="PANTHER" id="PTHR24567:SF74">
    <property type="entry name" value="HTH-TYPE TRANSCRIPTIONAL REGULATOR ARCR"/>
    <property type="match status" value="1"/>
</dbReference>
<dbReference type="GO" id="GO:0003677">
    <property type="term" value="F:DNA binding"/>
    <property type="evidence" value="ECO:0007669"/>
    <property type="project" value="UniProtKB-KW"/>
</dbReference>
<dbReference type="GO" id="GO:0003700">
    <property type="term" value="F:DNA-binding transcription factor activity"/>
    <property type="evidence" value="ECO:0007669"/>
    <property type="project" value="TreeGrafter"/>
</dbReference>
<evidence type="ECO:0000256" key="2">
    <source>
        <dbReference type="ARBA" id="ARBA00023125"/>
    </source>
</evidence>
<dbReference type="Pfam" id="PF13545">
    <property type="entry name" value="HTH_Crp_2"/>
    <property type="match status" value="1"/>
</dbReference>
<dbReference type="Proteomes" id="UP000708338">
    <property type="component" value="Unassembled WGS sequence"/>
</dbReference>
<dbReference type="InterPro" id="IPR036390">
    <property type="entry name" value="WH_DNA-bd_sf"/>
</dbReference>
<dbReference type="PROSITE" id="PS50042">
    <property type="entry name" value="CNMP_BINDING_3"/>
    <property type="match status" value="1"/>
</dbReference>
<evidence type="ECO:0000313" key="6">
    <source>
        <dbReference type="EMBL" id="MBT9809892.1"/>
    </source>
</evidence>
<name>A0AA41K680_9FIRM</name>
<dbReference type="Gene3D" id="2.60.120.10">
    <property type="entry name" value="Jelly Rolls"/>
    <property type="match status" value="1"/>
</dbReference>
<dbReference type="SUPFAM" id="SSF46785">
    <property type="entry name" value="Winged helix' DNA-binding domain"/>
    <property type="match status" value="1"/>
</dbReference>
<reference evidence="6" key="1">
    <citation type="journal article" date="2021" name="Gut Microbes">
        <title>A synthetic consortium of 100 gut commensals modulates the composition and function in a colon model of the microbiome of elderly subjects.</title>
        <authorList>
            <person name="Perez M."/>
            <person name="Ntemiri A."/>
            <person name="Tan H."/>
            <person name="Harris H.M.B."/>
            <person name="Roager H.M."/>
            <person name="Ribiere C."/>
            <person name="O'Toole P.W."/>
        </authorList>
    </citation>
    <scope>NUCLEOTIDE SEQUENCE</scope>
    <source>
        <strain evidence="6">MCC335</strain>
    </source>
</reference>
<evidence type="ECO:0000259" key="4">
    <source>
        <dbReference type="PROSITE" id="PS50042"/>
    </source>
</evidence>
<accession>A0AA41K680</accession>
<evidence type="ECO:0000313" key="7">
    <source>
        <dbReference type="Proteomes" id="UP000708338"/>
    </source>
</evidence>
<keyword evidence="3" id="KW-0804">Transcription</keyword>
<dbReference type="Gene3D" id="1.10.10.10">
    <property type="entry name" value="Winged helix-like DNA-binding domain superfamily/Winged helix DNA-binding domain"/>
    <property type="match status" value="1"/>
</dbReference>
<keyword evidence="2" id="KW-0238">DNA-binding</keyword>
<evidence type="ECO:0000256" key="3">
    <source>
        <dbReference type="ARBA" id="ARBA00023163"/>
    </source>
</evidence>
<dbReference type="EMBL" id="WQPS01000012">
    <property type="protein sequence ID" value="MBT9809892.1"/>
    <property type="molecule type" value="Genomic_DNA"/>
</dbReference>
<gene>
    <name evidence="6" type="ORF">GPL26_09595</name>
</gene>
<evidence type="ECO:0000256" key="1">
    <source>
        <dbReference type="ARBA" id="ARBA00023015"/>
    </source>
</evidence>
<feature type="domain" description="HTH crp-type" evidence="5">
    <location>
        <begin position="136"/>
        <end position="208"/>
    </location>
</feature>
<dbReference type="SMART" id="SM00100">
    <property type="entry name" value="cNMP"/>
    <property type="match status" value="1"/>
</dbReference>
<dbReference type="InterPro" id="IPR036388">
    <property type="entry name" value="WH-like_DNA-bd_sf"/>
</dbReference>
<feature type="domain" description="Cyclic nucleotide-binding" evidence="4">
    <location>
        <begin position="3"/>
        <end position="123"/>
    </location>
</feature>
<dbReference type="CDD" id="cd00038">
    <property type="entry name" value="CAP_ED"/>
    <property type="match status" value="1"/>
</dbReference>
<dbReference type="InterPro" id="IPR012318">
    <property type="entry name" value="HTH_CRP"/>
</dbReference>
<sequence>MLLKREIYNEEWEQMLRVGIRRRYLAGDVIYIQGKKNVGLVCITKGKAKNCIYYSDGTEKLVCILEGPAVTGETSVIDGEGSIVSTEALTELEAVIVPVSVVKELMGKNPRIMMFLLELNAEKIRALQFQAENIVLTTRQKLARMLINFYSSGVYTREAEGNLVTITHEQLADFLGTTRPKITGALNEFEKSGLIKKNRGSIKIIDGEGLKRIYDFE</sequence>
<proteinExistence type="predicted"/>
<dbReference type="PROSITE" id="PS51063">
    <property type="entry name" value="HTH_CRP_2"/>
    <property type="match status" value="1"/>
</dbReference>
<dbReference type="RefSeq" id="WP_117450812.1">
    <property type="nucleotide sequence ID" value="NZ_CABJDD010000003.1"/>
</dbReference>
<dbReference type="SUPFAM" id="SSF51206">
    <property type="entry name" value="cAMP-binding domain-like"/>
    <property type="match status" value="1"/>
</dbReference>
<keyword evidence="1" id="KW-0805">Transcription regulation</keyword>
<comment type="caution">
    <text evidence="6">The sequence shown here is derived from an EMBL/GenBank/DDBJ whole genome shotgun (WGS) entry which is preliminary data.</text>
</comment>